<evidence type="ECO:0008006" key="3">
    <source>
        <dbReference type="Google" id="ProtNLM"/>
    </source>
</evidence>
<comment type="caution">
    <text evidence="1">The sequence shown here is derived from an EMBL/GenBank/DDBJ whole genome shotgun (WGS) entry which is preliminary data.</text>
</comment>
<dbReference type="InterPro" id="IPR052945">
    <property type="entry name" value="Mitotic_Regulator"/>
</dbReference>
<reference evidence="1" key="2">
    <citation type="submission" date="2020-09" db="EMBL/GenBank/DDBJ databases">
        <authorList>
            <person name="Sun Q."/>
            <person name="Kim S."/>
        </authorList>
    </citation>
    <scope>NUCLEOTIDE SEQUENCE</scope>
    <source>
        <strain evidence="1">KCTC 42731</strain>
    </source>
</reference>
<dbReference type="EMBL" id="BNCK01000006">
    <property type="protein sequence ID" value="GHF98537.1"/>
    <property type="molecule type" value="Genomic_DNA"/>
</dbReference>
<dbReference type="Proteomes" id="UP000623842">
    <property type="component" value="Unassembled WGS sequence"/>
</dbReference>
<gene>
    <name evidence="1" type="ORF">GCM10017161_28820</name>
</gene>
<keyword evidence="2" id="KW-1185">Reference proteome</keyword>
<dbReference type="PANTHER" id="PTHR43628:SF1">
    <property type="entry name" value="CHITIN SYNTHASE REGULATORY FACTOR 2-RELATED"/>
    <property type="match status" value="1"/>
</dbReference>
<name>A0A919BKS4_9GAMM</name>
<protein>
    <recommendedName>
        <fullName evidence="3">Sel1 repeat family protein</fullName>
    </recommendedName>
</protein>
<dbReference type="PANTHER" id="PTHR43628">
    <property type="entry name" value="ACTIVATOR OF C KINASE PROTEIN 1-RELATED"/>
    <property type="match status" value="1"/>
</dbReference>
<sequence length="199" mass="22377">MFRKYTKQGSSLAELSLGIMYIQGKGTERNIETGIRHITRAAQENEPAAIYQLGYMYLFGMFVEQDVDRAKLLLKKARNRGVLSARKYLELIDKNENGELSSITLEAHRENEKKEELVSAVNDAKRRALAGDIEVIVVDGGFDYRQVVEAADSQVCREKSCGPGWSFVLMPMVKLTPVVEQILFGKAASYARFFKSQTA</sequence>
<dbReference type="RefSeq" id="WP_386006287.1">
    <property type="nucleotide sequence ID" value="NZ_JBHUDA010000015.1"/>
</dbReference>
<organism evidence="1 2">
    <name type="scientific">Thalassotalea marina</name>
    <dbReference type="NCBI Taxonomy" id="1673741"/>
    <lineage>
        <taxon>Bacteria</taxon>
        <taxon>Pseudomonadati</taxon>
        <taxon>Pseudomonadota</taxon>
        <taxon>Gammaproteobacteria</taxon>
        <taxon>Alteromonadales</taxon>
        <taxon>Colwelliaceae</taxon>
        <taxon>Thalassotalea</taxon>
    </lineage>
</organism>
<evidence type="ECO:0000313" key="1">
    <source>
        <dbReference type="EMBL" id="GHF98537.1"/>
    </source>
</evidence>
<evidence type="ECO:0000313" key="2">
    <source>
        <dbReference type="Proteomes" id="UP000623842"/>
    </source>
</evidence>
<dbReference type="SUPFAM" id="SSF81901">
    <property type="entry name" value="HCP-like"/>
    <property type="match status" value="1"/>
</dbReference>
<proteinExistence type="predicted"/>
<accession>A0A919BKS4</accession>
<dbReference type="InterPro" id="IPR011990">
    <property type="entry name" value="TPR-like_helical_dom_sf"/>
</dbReference>
<dbReference type="AlphaFoldDB" id="A0A919BKS4"/>
<dbReference type="Pfam" id="PF08238">
    <property type="entry name" value="Sel1"/>
    <property type="match status" value="2"/>
</dbReference>
<dbReference type="SMART" id="SM00671">
    <property type="entry name" value="SEL1"/>
    <property type="match status" value="2"/>
</dbReference>
<reference evidence="1" key="1">
    <citation type="journal article" date="2014" name="Int. J. Syst. Evol. Microbiol.">
        <title>Complete genome sequence of Corynebacterium casei LMG S-19264T (=DSM 44701T), isolated from a smear-ripened cheese.</title>
        <authorList>
            <consortium name="US DOE Joint Genome Institute (JGI-PGF)"/>
            <person name="Walter F."/>
            <person name="Albersmeier A."/>
            <person name="Kalinowski J."/>
            <person name="Ruckert C."/>
        </authorList>
    </citation>
    <scope>NUCLEOTIDE SEQUENCE</scope>
    <source>
        <strain evidence="1">KCTC 42731</strain>
    </source>
</reference>
<dbReference type="Gene3D" id="1.25.40.10">
    <property type="entry name" value="Tetratricopeptide repeat domain"/>
    <property type="match status" value="1"/>
</dbReference>
<dbReference type="InterPro" id="IPR006597">
    <property type="entry name" value="Sel1-like"/>
</dbReference>